<keyword evidence="1" id="KW-1133">Transmembrane helix</keyword>
<dbReference type="Gene3D" id="3.40.50.300">
    <property type="entry name" value="P-loop containing nucleotide triphosphate hydrolases"/>
    <property type="match status" value="1"/>
</dbReference>
<evidence type="ECO:0000259" key="2">
    <source>
        <dbReference type="Pfam" id="PF18198"/>
    </source>
</evidence>
<dbReference type="EMBL" id="CAJFDI010000001">
    <property type="protein sequence ID" value="CAD5211377.1"/>
    <property type="molecule type" value="Genomic_DNA"/>
</dbReference>
<dbReference type="Gene3D" id="1.20.1270.280">
    <property type="match status" value="1"/>
</dbReference>
<dbReference type="GO" id="GO:0051959">
    <property type="term" value="F:dynein light intermediate chain binding"/>
    <property type="evidence" value="ECO:0007669"/>
    <property type="project" value="InterPro"/>
</dbReference>
<dbReference type="AlphaFoldDB" id="A0A811K5T5"/>
<feature type="transmembrane region" description="Helical" evidence="1">
    <location>
        <begin position="583"/>
        <end position="605"/>
    </location>
</feature>
<feature type="domain" description="Dynein heavy chain AAA lid" evidence="2">
    <location>
        <begin position="176"/>
        <end position="309"/>
    </location>
</feature>
<dbReference type="OrthoDB" id="5593012at2759"/>
<protein>
    <submittedName>
        <fullName evidence="4">(pine wood nematode) hypothetical protein</fullName>
    </submittedName>
</protein>
<organism evidence="4 5">
    <name type="scientific">Bursaphelenchus xylophilus</name>
    <name type="common">Pinewood nematode worm</name>
    <name type="synonym">Aphelenchoides xylophilus</name>
    <dbReference type="NCBI Taxonomy" id="6326"/>
    <lineage>
        <taxon>Eukaryota</taxon>
        <taxon>Metazoa</taxon>
        <taxon>Ecdysozoa</taxon>
        <taxon>Nematoda</taxon>
        <taxon>Chromadorea</taxon>
        <taxon>Rhabditida</taxon>
        <taxon>Tylenchina</taxon>
        <taxon>Tylenchomorpha</taxon>
        <taxon>Aphelenchoidea</taxon>
        <taxon>Aphelenchoididae</taxon>
        <taxon>Bursaphelenchus</taxon>
    </lineage>
</organism>
<evidence type="ECO:0000256" key="1">
    <source>
        <dbReference type="SAM" id="Phobius"/>
    </source>
</evidence>
<dbReference type="InterPro" id="IPR027417">
    <property type="entry name" value="P-loop_NTPase"/>
</dbReference>
<proteinExistence type="predicted"/>
<dbReference type="InterPro" id="IPR026983">
    <property type="entry name" value="DHC"/>
</dbReference>
<keyword evidence="5" id="KW-1185">Reference proteome</keyword>
<dbReference type="GO" id="GO:0030286">
    <property type="term" value="C:dynein complex"/>
    <property type="evidence" value="ECO:0007669"/>
    <property type="project" value="InterPro"/>
</dbReference>
<gene>
    <name evidence="4" type="ORF">BXYJ_LOCUS2398</name>
</gene>
<sequence>MYNFNVGVLLELFDRIFQKNRNESSDVLAKLDIIYQELVKSTFYYVSRALYKQDRLTFALRFVKAELFDDKEWNFFCGNLVDEAVLDSASAPSWLSEEVQLQVARLRESHTRSPSPSFRLWLSAEPDNQFPAVPLQDALKIAYETPPGIKHNISGTLKQWIDVEANSGKSELELKTQFLLAWFHAIIQERRTCIPQGWLKFYEFNSNDLRVARQVLDVMGSKNGYNWEAIRGFIEDAIYGGRIENQLDIGVLSAYLDKFLSQKMVMSRDGELDSNLRMPEAKSMNEWLDFVKNMIPEEDKPSLFGLPENLGATYELEQSRQTINSLRSMQKYSRSSTLEAFSQWAKKLQPVLAFWKRLHQQNDLLQAELKDSDSTDPIIDMLNTEMHFGIGVKKIHSTLTNIRKGLAGKLAPTAKTVQAAKTLLDQQTPVDWDLIWPGPEDCYQYMEKVCDKARKVKKLSTSISGQDLVNEPIDLDHLFRPTALLNALRQYNARHLNVGVDRLQFVASLSKIQSRAPSMQTGQLKIQGAVLGGGHLMAVGQNSAAISSAPVIHVAWIGMDEPEPYRQEESAEIPLFVASNRTAIALFTRICIQVSYVIFCSFIFYDYIVV</sequence>
<dbReference type="Gene3D" id="3.10.490.20">
    <property type="match status" value="1"/>
</dbReference>
<dbReference type="InterPro" id="IPR042219">
    <property type="entry name" value="AAA_lid_11_sf"/>
</dbReference>
<dbReference type="Pfam" id="PF18198">
    <property type="entry name" value="AAA_lid_11"/>
    <property type="match status" value="1"/>
</dbReference>
<dbReference type="InterPro" id="IPR043160">
    <property type="entry name" value="Dynein_C_barrel"/>
</dbReference>
<accession>A0A811K5T5</accession>
<feature type="domain" description="Dynein heavy chain C-terminal" evidence="3">
    <location>
        <begin position="317"/>
        <end position="584"/>
    </location>
</feature>
<dbReference type="Gene3D" id="1.10.8.720">
    <property type="entry name" value="Region D6 of dynein motor"/>
    <property type="match status" value="1"/>
</dbReference>
<dbReference type="PANTHER" id="PTHR45703">
    <property type="entry name" value="DYNEIN HEAVY CHAIN"/>
    <property type="match status" value="1"/>
</dbReference>
<dbReference type="GO" id="GO:0045505">
    <property type="term" value="F:dynein intermediate chain binding"/>
    <property type="evidence" value="ECO:0007669"/>
    <property type="project" value="InterPro"/>
</dbReference>
<dbReference type="EMBL" id="CAJFCV020000001">
    <property type="protein sequence ID" value="CAG9088169.1"/>
    <property type="molecule type" value="Genomic_DNA"/>
</dbReference>
<evidence type="ECO:0000313" key="5">
    <source>
        <dbReference type="Proteomes" id="UP000659654"/>
    </source>
</evidence>
<dbReference type="InterPro" id="IPR041658">
    <property type="entry name" value="AAA_lid_11"/>
</dbReference>
<dbReference type="Proteomes" id="UP000582659">
    <property type="component" value="Unassembled WGS sequence"/>
</dbReference>
<keyword evidence="1" id="KW-0812">Transmembrane</keyword>
<comment type="caution">
    <text evidence="4">The sequence shown here is derived from an EMBL/GenBank/DDBJ whole genome shotgun (WGS) entry which is preliminary data.</text>
</comment>
<dbReference type="SMR" id="A0A811K5T5"/>
<dbReference type="InterPro" id="IPR041228">
    <property type="entry name" value="Dynein_C"/>
</dbReference>
<evidence type="ECO:0000259" key="3">
    <source>
        <dbReference type="Pfam" id="PF18199"/>
    </source>
</evidence>
<dbReference type="Pfam" id="PF18199">
    <property type="entry name" value="Dynein_C"/>
    <property type="match status" value="1"/>
</dbReference>
<reference evidence="4" key="1">
    <citation type="submission" date="2020-09" db="EMBL/GenBank/DDBJ databases">
        <authorList>
            <person name="Kikuchi T."/>
        </authorList>
    </citation>
    <scope>NUCLEOTIDE SEQUENCE</scope>
    <source>
        <strain evidence="4">Ka4C1</strain>
    </source>
</reference>
<dbReference type="GO" id="GO:0007018">
    <property type="term" value="P:microtubule-based movement"/>
    <property type="evidence" value="ECO:0007669"/>
    <property type="project" value="InterPro"/>
</dbReference>
<name>A0A811K5T5_BURXY</name>
<dbReference type="Proteomes" id="UP000659654">
    <property type="component" value="Unassembled WGS sequence"/>
</dbReference>
<evidence type="ECO:0000313" key="4">
    <source>
        <dbReference type="EMBL" id="CAD5211377.1"/>
    </source>
</evidence>
<dbReference type="PANTHER" id="PTHR45703:SF22">
    <property type="entry name" value="DYNEIN CYTOPLASMIC 2 HEAVY CHAIN 1"/>
    <property type="match status" value="1"/>
</dbReference>
<dbReference type="Gene3D" id="1.10.8.1220">
    <property type="match status" value="1"/>
</dbReference>
<keyword evidence="1" id="KW-0472">Membrane</keyword>